<protein>
    <submittedName>
        <fullName evidence="2">Uncharacterized protein</fullName>
    </submittedName>
</protein>
<evidence type="ECO:0000256" key="1">
    <source>
        <dbReference type="SAM" id="MobiDB-lite"/>
    </source>
</evidence>
<dbReference type="Proteomes" id="UP001214576">
    <property type="component" value="Unassembled WGS sequence"/>
</dbReference>
<accession>A0AAD4Y7B3</accession>
<comment type="caution">
    <text evidence="2">The sequence shown here is derived from an EMBL/GenBank/DDBJ whole genome shotgun (WGS) entry which is preliminary data.</text>
</comment>
<keyword evidence="3" id="KW-1185">Reference proteome</keyword>
<dbReference type="EMBL" id="JAKZEL010000009">
    <property type="protein sequence ID" value="KAI4540475.1"/>
    <property type="molecule type" value="Genomic_DNA"/>
</dbReference>
<dbReference type="AlphaFoldDB" id="A0AAD4Y7B3"/>
<name>A0AAD4Y7B3_OVIAM</name>
<evidence type="ECO:0000313" key="3">
    <source>
        <dbReference type="Proteomes" id="UP001214576"/>
    </source>
</evidence>
<evidence type="ECO:0000313" key="2">
    <source>
        <dbReference type="EMBL" id="KAI4540475.1"/>
    </source>
</evidence>
<organism evidence="2 3">
    <name type="scientific">Ovis ammon polii</name>
    <dbReference type="NCBI Taxonomy" id="230172"/>
    <lineage>
        <taxon>Eukaryota</taxon>
        <taxon>Metazoa</taxon>
        <taxon>Chordata</taxon>
        <taxon>Craniata</taxon>
        <taxon>Vertebrata</taxon>
        <taxon>Euteleostomi</taxon>
        <taxon>Mammalia</taxon>
        <taxon>Eutheria</taxon>
        <taxon>Laurasiatheria</taxon>
        <taxon>Artiodactyla</taxon>
        <taxon>Ruminantia</taxon>
        <taxon>Pecora</taxon>
        <taxon>Bovidae</taxon>
        <taxon>Caprinae</taxon>
        <taxon>Ovis</taxon>
    </lineage>
</organism>
<proteinExistence type="predicted"/>
<sequence length="197" mass="22029">MPSRRDARTGGQEGREEALPYAAPELTGVGQGSGDPRQQLRWPRPLFLLQQRRLVKGKDCALPTSDEITMKHVLVNDNGPHRYEIWNKAFKSTKRMKNSWAWRNPPEGLQAAYPPEPSRTEGLDLPAPEKQAISGSTMQWLGQTSSKGLPFDPDWKLNWICKSHSLLFFPAGPSLAFSNHILRKPPAPILAITGQVD</sequence>
<reference evidence="2" key="1">
    <citation type="submission" date="2022-03" db="EMBL/GenBank/DDBJ databases">
        <title>Genomic analyses of argali, domestic sheep and their hybrids provide insights into chromosomal evolution, heterosis and genetic basis of agronomic traits.</title>
        <authorList>
            <person name="Li M."/>
        </authorList>
    </citation>
    <scope>NUCLEOTIDE SEQUENCE</scope>
    <source>
        <strain evidence="2">CAU-MHL-2022a</strain>
        <tissue evidence="2">Skin</tissue>
    </source>
</reference>
<feature type="compositionally biased region" description="Basic and acidic residues" evidence="1">
    <location>
        <begin position="1"/>
        <end position="18"/>
    </location>
</feature>
<feature type="region of interest" description="Disordered" evidence="1">
    <location>
        <begin position="1"/>
        <end position="39"/>
    </location>
</feature>
<gene>
    <name evidence="2" type="ORF">MG293_009516</name>
</gene>